<feature type="transmembrane region" description="Helical" evidence="5">
    <location>
        <begin position="167"/>
        <end position="194"/>
    </location>
</feature>
<keyword evidence="4 5" id="KW-0472">Membrane</keyword>
<keyword evidence="8" id="KW-1185">Reference proteome</keyword>
<name>A0ABU2ZPN4_9ALTE</name>
<evidence type="ECO:0000256" key="5">
    <source>
        <dbReference type="SAM" id="Phobius"/>
    </source>
</evidence>
<dbReference type="InterPro" id="IPR006977">
    <property type="entry name" value="Yip1_dom"/>
</dbReference>
<evidence type="ECO:0000313" key="7">
    <source>
        <dbReference type="EMBL" id="MDT0594583.1"/>
    </source>
</evidence>
<evidence type="ECO:0000256" key="1">
    <source>
        <dbReference type="ARBA" id="ARBA00004141"/>
    </source>
</evidence>
<gene>
    <name evidence="7" type="ORF">RM552_06985</name>
</gene>
<proteinExistence type="predicted"/>
<dbReference type="EMBL" id="JAVRHX010000001">
    <property type="protein sequence ID" value="MDT0594583.1"/>
    <property type="molecule type" value="Genomic_DNA"/>
</dbReference>
<feature type="transmembrane region" description="Helical" evidence="5">
    <location>
        <begin position="77"/>
        <end position="98"/>
    </location>
</feature>
<comment type="subcellular location">
    <subcellularLocation>
        <location evidence="1">Membrane</location>
        <topology evidence="1">Multi-pass membrane protein</topology>
    </subcellularLocation>
</comment>
<keyword evidence="2 5" id="KW-0812">Transmembrane</keyword>
<evidence type="ECO:0000259" key="6">
    <source>
        <dbReference type="Pfam" id="PF04893"/>
    </source>
</evidence>
<evidence type="ECO:0000313" key="8">
    <source>
        <dbReference type="Proteomes" id="UP001253545"/>
    </source>
</evidence>
<accession>A0ABU2ZPN4</accession>
<dbReference type="Proteomes" id="UP001253545">
    <property type="component" value="Unassembled WGS sequence"/>
</dbReference>
<evidence type="ECO:0000256" key="4">
    <source>
        <dbReference type="ARBA" id="ARBA00023136"/>
    </source>
</evidence>
<dbReference type="RefSeq" id="WP_311368050.1">
    <property type="nucleotide sequence ID" value="NZ_JAVRHX010000001.1"/>
</dbReference>
<evidence type="ECO:0000256" key="3">
    <source>
        <dbReference type="ARBA" id="ARBA00022989"/>
    </source>
</evidence>
<feature type="transmembrane region" description="Helical" evidence="5">
    <location>
        <begin position="110"/>
        <end position="129"/>
    </location>
</feature>
<feature type="transmembrane region" description="Helical" evidence="5">
    <location>
        <begin position="27"/>
        <end position="47"/>
    </location>
</feature>
<feature type="transmembrane region" description="Helical" evidence="5">
    <location>
        <begin position="135"/>
        <end position="155"/>
    </location>
</feature>
<organism evidence="7 8">
    <name type="scientific">Glaciecola petra</name>
    <dbReference type="NCBI Taxonomy" id="3075602"/>
    <lineage>
        <taxon>Bacteria</taxon>
        <taxon>Pseudomonadati</taxon>
        <taxon>Pseudomonadota</taxon>
        <taxon>Gammaproteobacteria</taxon>
        <taxon>Alteromonadales</taxon>
        <taxon>Alteromonadaceae</taxon>
        <taxon>Glaciecola</taxon>
    </lineage>
</organism>
<comment type="caution">
    <text evidence="7">The sequence shown here is derived from an EMBL/GenBank/DDBJ whole genome shotgun (WGS) entry which is preliminary data.</text>
</comment>
<protein>
    <submittedName>
        <fullName evidence="7">Yip1 family protein</fullName>
    </submittedName>
</protein>
<sequence length="201" mass="22160">MILNHLWGIYTSPKEEWKNIDKKHESYFYALSHIMIIALIPTGMAYYGSAYLGWDIGAGVTADTIRLTHDSALAMSIAMYFGLIFGVIALAVLIHELAKSFDATPTYTQSLEIAAYTATPLFMAGFGAFYPQLWFLMTVVLVGLSYSVYLLYTGVPIMLHIPEEKGFIFSSSVVTCGLVLMVILMASSVILWSIGLGPAYQ</sequence>
<dbReference type="Pfam" id="PF04893">
    <property type="entry name" value="Yip1"/>
    <property type="match status" value="1"/>
</dbReference>
<evidence type="ECO:0000256" key="2">
    <source>
        <dbReference type="ARBA" id="ARBA00022692"/>
    </source>
</evidence>
<reference evidence="7 8" key="1">
    <citation type="submission" date="2023-09" db="EMBL/GenBank/DDBJ databases">
        <authorList>
            <person name="Rey-Velasco X."/>
        </authorList>
    </citation>
    <scope>NUCLEOTIDE SEQUENCE [LARGE SCALE GENOMIC DNA]</scope>
    <source>
        <strain evidence="7 8">P117</strain>
    </source>
</reference>
<feature type="domain" description="Yip1" evidence="6">
    <location>
        <begin position="7"/>
        <end position="184"/>
    </location>
</feature>
<keyword evidence="3 5" id="KW-1133">Transmembrane helix</keyword>